<feature type="domain" description="Cas12f1-like TNB" evidence="2">
    <location>
        <begin position="308"/>
        <end position="372"/>
    </location>
</feature>
<dbReference type="EMBL" id="PXYW01000001">
    <property type="protein sequence ID" value="PSR35469.1"/>
    <property type="molecule type" value="Genomic_DNA"/>
</dbReference>
<dbReference type="AlphaFoldDB" id="A0A2T2XLV0"/>
<evidence type="ECO:0000256" key="1">
    <source>
        <dbReference type="ARBA" id="ARBA00023125"/>
    </source>
</evidence>
<protein>
    <submittedName>
        <fullName evidence="3">Transposase</fullName>
    </submittedName>
</protein>
<comment type="caution">
    <text evidence="3">The sequence shown here is derived from an EMBL/GenBank/DDBJ whole genome shotgun (WGS) entry which is preliminary data.</text>
</comment>
<dbReference type="InterPro" id="IPR051491">
    <property type="entry name" value="Recombinase/Transposase-rel"/>
</dbReference>
<evidence type="ECO:0000313" key="3">
    <source>
        <dbReference type="EMBL" id="PSR35469.1"/>
    </source>
</evidence>
<dbReference type="Proteomes" id="UP000242972">
    <property type="component" value="Unassembled WGS sequence"/>
</dbReference>
<dbReference type="Pfam" id="PF07282">
    <property type="entry name" value="Cas12f1-like_TNB"/>
    <property type="match status" value="1"/>
</dbReference>
<evidence type="ECO:0000313" key="4">
    <source>
        <dbReference type="Proteomes" id="UP000242972"/>
    </source>
</evidence>
<evidence type="ECO:0000259" key="2">
    <source>
        <dbReference type="Pfam" id="PF07282"/>
    </source>
</evidence>
<proteinExistence type="predicted"/>
<dbReference type="GO" id="GO:0003677">
    <property type="term" value="F:DNA binding"/>
    <property type="evidence" value="ECO:0007669"/>
    <property type="project" value="UniProtKB-KW"/>
</dbReference>
<dbReference type="NCBIfam" id="TIGR01766">
    <property type="entry name" value="IS200/IS605 family accessory protein TnpB-like domain"/>
    <property type="match status" value="1"/>
</dbReference>
<reference evidence="3 4" key="1">
    <citation type="journal article" date="2014" name="BMC Genomics">
        <title>Comparison of environmental and isolate Sulfobacillus genomes reveals diverse carbon, sulfur, nitrogen, and hydrogen metabolisms.</title>
        <authorList>
            <person name="Justice N.B."/>
            <person name="Norman A."/>
            <person name="Brown C.T."/>
            <person name="Singh A."/>
            <person name="Thomas B.C."/>
            <person name="Banfield J.F."/>
        </authorList>
    </citation>
    <scope>NUCLEOTIDE SEQUENCE [LARGE SCALE GENOMIC DNA]</scope>
    <source>
        <strain evidence="3">AMDSBA4</strain>
    </source>
</reference>
<gene>
    <name evidence="3" type="ORF">C7B46_00310</name>
</gene>
<accession>A0A2T2XLV0</accession>
<dbReference type="NCBIfam" id="NF040570">
    <property type="entry name" value="guided_TnpB"/>
    <property type="match status" value="1"/>
</dbReference>
<dbReference type="InterPro" id="IPR010095">
    <property type="entry name" value="Cas12f1-like_TNB"/>
</dbReference>
<sequence>MLLAKRIRINVSRPDANTLDFMQAKCRALYNWHLSQLKAGAKWSLYEAKKTLQQSRAVDPEINAVYGKLLQEVFFRLDEAMRGFFRRVKAGEAPGFPRYHPRQKFFTLKYPGMYLRVEGPTLILPTGGRGKHKRFPDVYAKLTETPPMPFREVAVTKDAEGHYYATFLSDAGESRPQADDGSAIAYDLGMKTLATGYSTTGRFVHIGGFTTYRWYNKQLDHLRSLRARCHKGSRRHRYLTGVYHRVSEKKRRKQRDSLHKAWAFLTRQAESAIVLGDLSQQQMVRKSRKCTKRTKGLHRSVQNEWGLYQFVQMVHYKAQRTGKKVYVMNERYTSKECSGCGYRQDMPLWKRTYTCPQCGLVMDRDENSARNILARFLARLGPYPDRDDVLSERSGI</sequence>
<name>A0A2T2XLV0_9FIRM</name>
<keyword evidence="1" id="KW-0238">DNA-binding</keyword>
<organism evidence="3 4">
    <name type="scientific">Sulfobacillus benefaciens</name>
    <dbReference type="NCBI Taxonomy" id="453960"/>
    <lineage>
        <taxon>Bacteria</taxon>
        <taxon>Bacillati</taxon>
        <taxon>Bacillota</taxon>
        <taxon>Clostridia</taxon>
        <taxon>Eubacteriales</taxon>
        <taxon>Clostridiales Family XVII. Incertae Sedis</taxon>
        <taxon>Sulfobacillus</taxon>
    </lineage>
</organism>
<dbReference type="PANTHER" id="PTHR36172">
    <property type="match status" value="1"/>
</dbReference>
<dbReference type="PANTHER" id="PTHR36172:SF1">
    <property type="entry name" value="RESOLVASE-RELATED"/>
    <property type="match status" value="1"/>
</dbReference>